<feature type="transmembrane region" description="Helical" evidence="1">
    <location>
        <begin position="110"/>
        <end position="129"/>
    </location>
</feature>
<protein>
    <submittedName>
        <fullName evidence="2">Uncharacterized protein</fullName>
    </submittedName>
</protein>
<keyword evidence="1" id="KW-0812">Transmembrane</keyword>
<dbReference type="EMBL" id="JACHIK010000003">
    <property type="protein sequence ID" value="MBB5041917.1"/>
    <property type="molecule type" value="Genomic_DNA"/>
</dbReference>
<keyword evidence="1" id="KW-1133">Transmembrane helix</keyword>
<dbReference type="AlphaFoldDB" id="A0A7W7YTF6"/>
<gene>
    <name evidence="2" type="ORF">HNQ66_001300</name>
</gene>
<keyword evidence="1" id="KW-0472">Membrane</keyword>
<dbReference type="RefSeq" id="WP_184142265.1">
    <property type="nucleotide sequence ID" value="NZ_JACHIK010000003.1"/>
</dbReference>
<sequence length="136" mass="14556">MIQLILKWLGGDLATALTRAYELKLNAANDADRIKADVSIKAIEAQMAAQANNAVVVREGMQHKAFWIPWLIAAVPTAAWFGWGMTDSLFNGTLPDVSALPPQLKEYADIVFANIFYVGGGVAGAQLIAKAIGGKK</sequence>
<evidence type="ECO:0000313" key="3">
    <source>
        <dbReference type="Proteomes" id="UP000535406"/>
    </source>
</evidence>
<proteinExistence type="predicted"/>
<feature type="transmembrane region" description="Helical" evidence="1">
    <location>
        <begin position="65"/>
        <end position="83"/>
    </location>
</feature>
<reference evidence="2 3" key="1">
    <citation type="submission" date="2020-08" db="EMBL/GenBank/DDBJ databases">
        <title>Genomic Encyclopedia of Type Strains, Phase IV (KMG-IV): sequencing the most valuable type-strain genomes for metagenomic binning, comparative biology and taxonomic classification.</title>
        <authorList>
            <person name="Goeker M."/>
        </authorList>
    </citation>
    <scope>NUCLEOTIDE SEQUENCE [LARGE SCALE GENOMIC DNA]</scope>
    <source>
        <strain evidence="2 3">DSM 21319</strain>
    </source>
</reference>
<comment type="caution">
    <text evidence="2">The sequence shown here is derived from an EMBL/GenBank/DDBJ whole genome shotgun (WGS) entry which is preliminary data.</text>
</comment>
<name>A0A7W7YTF6_9HYPH</name>
<dbReference type="Proteomes" id="UP000535406">
    <property type="component" value="Unassembled WGS sequence"/>
</dbReference>
<keyword evidence="3" id="KW-1185">Reference proteome</keyword>
<accession>A0A7W7YTF6</accession>
<evidence type="ECO:0000313" key="2">
    <source>
        <dbReference type="EMBL" id="MBB5041917.1"/>
    </source>
</evidence>
<organism evidence="2 3">
    <name type="scientific">Shinella fusca</name>
    <dbReference type="NCBI Taxonomy" id="544480"/>
    <lineage>
        <taxon>Bacteria</taxon>
        <taxon>Pseudomonadati</taxon>
        <taxon>Pseudomonadota</taxon>
        <taxon>Alphaproteobacteria</taxon>
        <taxon>Hyphomicrobiales</taxon>
        <taxon>Rhizobiaceae</taxon>
        <taxon>Shinella</taxon>
    </lineage>
</organism>
<evidence type="ECO:0000256" key="1">
    <source>
        <dbReference type="SAM" id="Phobius"/>
    </source>
</evidence>